<dbReference type="RefSeq" id="XP_001729695.1">
    <property type="nucleotide sequence ID" value="XM_001729643.1"/>
</dbReference>
<dbReference type="InParanoid" id="A8Q8B2"/>
<proteinExistence type="predicted"/>
<dbReference type="KEGG" id="mgl:MGL_3239"/>
<dbReference type="Proteomes" id="UP000008837">
    <property type="component" value="Unassembled WGS sequence"/>
</dbReference>
<comment type="caution">
    <text evidence="2">The sequence shown here is derived from an EMBL/GenBank/DDBJ whole genome shotgun (WGS) entry which is preliminary data.</text>
</comment>
<feature type="region of interest" description="Disordered" evidence="1">
    <location>
        <begin position="183"/>
        <end position="205"/>
    </location>
</feature>
<dbReference type="AlphaFoldDB" id="A8Q8B2"/>
<evidence type="ECO:0008006" key="4">
    <source>
        <dbReference type="Google" id="ProtNLM"/>
    </source>
</evidence>
<organism evidence="2 3">
    <name type="scientific">Malassezia globosa (strain ATCC MYA-4612 / CBS 7966)</name>
    <name type="common">Dandruff-associated fungus</name>
    <dbReference type="NCBI Taxonomy" id="425265"/>
    <lineage>
        <taxon>Eukaryota</taxon>
        <taxon>Fungi</taxon>
        <taxon>Dikarya</taxon>
        <taxon>Basidiomycota</taxon>
        <taxon>Ustilaginomycotina</taxon>
        <taxon>Malasseziomycetes</taxon>
        <taxon>Malasseziales</taxon>
        <taxon>Malasseziaceae</taxon>
        <taxon>Malassezia</taxon>
    </lineage>
</organism>
<reference evidence="2 3" key="1">
    <citation type="journal article" date="2007" name="Proc. Natl. Acad. Sci. U.S.A.">
        <title>Dandruff-associated Malassezia genomes reveal convergent and divergent virulence traits shared with plant and human fungal pathogens.</title>
        <authorList>
            <person name="Xu J."/>
            <person name="Saunders C.W."/>
            <person name="Hu P."/>
            <person name="Grant R.A."/>
            <person name="Boekhout T."/>
            <person name="Kuramae E.E."/>
            <person name="Kronstad J.W."/>
            <person name="Deangelis Y.M."/>
            <person name="Reeder N.L."/>
            <person name="Johnstone K.R."/>
            <person name="Leland M."/>
            <person name="Fieno A.M."/>
            <person name="Begley W.M."/>
            <person name="Sun Y."/>
            <person name="Lacey M.P."/>
            <person name="Chaudhary T."/>
            <person name="Keough T."/>
            <person name="Chu L."/>
            <person name="Sears R."/>
            <person name="Yuan B."/>
            <person name="Dawson T.L.Jr."/>
        </authorList>
    </citation>
    <scope>NUCLEOTIDE SEQUENCE [LARGE SCALE GENOMIC DNA]</scope>
    <source>
        <strain evidence="3">ATCC MYA-4612 / CBS 7966</strain>
    </source>
</reference>
<dbReference type="VEuPathDB" id="FungiDB:MGL_3239"/>
<protein>
    <recommendedName>
        <fullName evidence="4">Sld7 C-terminal domain-containing protein</fullName>
    </recommendedName>
</protein>
<feature type="region of interest" description="Disordered" evidence="1">
    <location>
        <begin position="238"/>
        <end position="266"/>
    </location>
</feature>
<dbReference type="OMA" id="IFCFDAD"/>
<sequence>MSHPMPAKGNEEASANVRVLWKGVVVLHDGTQLPGISIVTTMHPWAHLRGTSAEEEKPDSRVSHAPLEAEAELCLALEMVRHHPLRALVTNDLDRLDSDMEASGYIVLQVDDTEDMTEAYMEQLFCLQHAPSPTLRLLFEPSSRPTMPFSAMSAHNSVLELLVSPRERVDGQLDLVVGRPVPRARAPSARPDDPAPRIPVHRPKIPIRDDETPAAVLSPPSLSDARVGKRGQLYVSLPDVHHTRRPPTPGRRGEKRPPRHPVDKILTKTDLSYTSYKPTPQPRMGSPTWKPVVPYTPMTADESSAPMEHNASLEQTNRTLIKKLVKYQLSGRGMERENQDHAACFQTAYAGTSLVFRHELGRCPLDKQKVAHVVQAHLDMYVDPTQLALCVRKIPTRIHEMAQQDSLQDSVSLGPFTHPPTS</sequence>
<evidence type="ECO:0000313" key="3">
    <source>
        <dbReference type="Proteomes" id="UP000008837"/>
    </source>
</evidence>
<feature type="compositionally biased region" description="Basic and acidic residues" evidence="1">
    <location>
        <begin position="251"/>
        <end position="266"/>
    </location>
</feature>
<dbReference type="EMBL" id="AAYY01000011">
    <property type="protein sequence ID" value="EDP42481.1"/>
    <property type="molecule type" value="Genomic_DNA"/>
</dbReference>
<accession>A8Q8B2</accession>
<evidence type="ECO:0000313" key="2">
    <source>
        <dbReference type="EMBL" id="EDP42481.1"/>
    </source>
</evidence>
<dbReference type="OrthoDB" id="2547149at2759"/>
<gene>
    <name evidence="2" type="ORF">MGL_3239</name>
</gene>
<name>A8Q8B2_MALGO</name>
<keyword evidence="3" id="KW-1185">Reference proteome</keyword>
<dbReference type="GeneID" id="5854001"/>
<evidence type="ECO:0000256" key="1">
    <source>
        <dbReference type="SAM" id="MobiDB-lite"/>
    </source>
</evidence>